<sequence length="136" mass="15226">MDDLHSTLGYGVLRSSKNLGELASDDYPAFGTLIWREKLTSLTLLLLTGSETVLFGVGSLGSIYIILPQNKVKNFAKKNSSPKQREETLHSKFHTRSSTTVPIYPYLDQNQDIKCKQIPNPTIRDSHPEKYRGDGS</sequence>
<keyword evidence="2" id="KW-0812">Transmembrane</keyword>
<name>A0A445KZM6_GLYSO</name>
<dbReference type="EMBL" id="QZWG01000004">
    <property type="protein sequence ID" value="RZC16335.1"/>
    <property type="molecule type" value="Genomic_DNA"/>
</dbReference>
<keyword evidence="2" id="KW-0472">Membrane</keyword>
<reference evidence="3 4" key="1">
    <citation type="submission" date="2018-09" db="EMBL/GenBank/DDBJ databases">
        <title>A high-quality reference genome of wild soybean provides a powerful tool to mine soybean genomes.</title>
        <authorList>
            <person name="Xie M."/>
            <person name="Chung C.Y.L."/>
            <person name="Li M.-W."/>
            <person name="Wong F.-L."/>
            <person name="Chan T.-F."/>
            <person name="Lam H.-M."/>
        </authorList>
    </citation>
    <scope>NUCLEOTIDE SEQUENCE [LARGE SCALE GENOMIC DNA]</scope>
    <source>
        <strain evidence="4">cv. W05</strain>
        <tissue evidence="3">Hypocotyl of etiolated seedlings</tissue>
    </source>
</reference>
<feature type="transmembrane region" description="Helical" evidence="2">
    <location>
        <begin position="42"/>
        <end position="67"/>
    </location>
</feature>
<evidence type="ECO:0000313" key="3">
    <source>
        <dbReference type="EMBL" id="RZC16335.1"/>
    </source>
</evidence>
<keyword evidence="2" id="KW-1133">Transmembrane helix</keyword>
<organism evidence="3 4">
    <name type="scientific">Glycine soja</name>
    <name type="common">Wild soybean</name>
    <dbReference type="NCBI Taxonomy" id="3848"/>
    <lineage>
        <taxon>Eukaryota</taxon>
        <taxon>Viridiplantae</taxon>
        <taxon>Streptophyta</taxon>
        <taxon>Embryophyta</taxon>
        <taxon>Tracheophyta</taxon>
        <taxon>Spermatophyta</taxon>
        <taxon>Magnoliopsida</taxon>
        <taxon>eudicotyledons</taxon>
        <taxon>Gunneridae</taxon>
        <taxon>Pentapetalae</taxon>
        <taxon>rosids</taxon>
        <taxon>fabids</taxon>
        <taxon>Fabales</taxon>
        <taxon>Fabaceae</taxon>
        <taxon>Papilionoideae</taxon>
        <taxon>50 kb inversion clade</taxon>
        <taxon>NPAAA clade</taxon>
        <taxon>indigoferoid/millettioid clade</taxon>
        <taxon>Phaseoleae</taxon>
        <taxon>Glycine</taxon>
        <taxon>Glycine subgen. Soja</taxon>
    </lineage>
</organism>
<evidence type="ECO:0000256" key="2">
    <source>
        <dbReference type="SAM" id="Phobius"/>
    </source>
</evidence>
<protein>
    <submittedName>
        <fullName evidence="3">Uncharacterized protein</fullName>
    </submittedName>
</protein>
<accession>A0A445KZM6</accession>
<dbReference type="AlphaFoldDB" id="A0A445KZM6"/>
<feature type="region of interest" description="Disordered" evidence="1">
    <location>
        <begin position="117"/>
        <end position="136"/>
    </location>
</feature>
<proteinExistence type="predicted"/>
<evidence type="ECO:0000256" key="1">
    <source>
        <dbReference type="SAM" id="MobiDB-lite"/>
    </source>
</evidence>
<dbReference type="Proteomes" id="UP000289340">
    <property type="component" value="Chromosome 4"/>
</dbReference>
<feature type="compositionally biased region" description="Basic and acidic residues" evidence="1">
    <location>
        <begin position="124"/>
        <end position="136"/>
    </location>
</feature>
<comment type="caution">
    <text evidence="3">The sequence shown here is derived from an EMBL/GenBank/DDBJ whole genome shotgun (WGS) entry which is preliminary data.</text>
</comment>
<gene>
    <name evidence="3" type="ORF">D0Y65_009550</name>
</gene>
<keyword evidence="4" id="KW-1185">Reference proteome</keyword>
<feature type="region of interest" description="Disordered" evidence="1">
    <location>
        <begin position="76"/>
        <end position="96"/>
    </location>
</feature>
<evidence type="ECO:0000313" key="4">
    <source>
        <dbReference type="Proteomes" id="UP000289340"/>
    </source>
</evidence>